<dbReference type="PANTHER" id="PTHR43537">
    <property type="entry name" value="TRANSCRIPTIONAL REGULATOR, GNTR FAMILY"/>
    <property type="match status" value="1"/>
</dbReference>
<gene>
    <name evidence="5" type="ORF">GCM10008170_28210</name>
    <name evidence="6" type="ORF">JOD31_002837</name>
</gene>
<dbReference type="PROSITE" id="PS50949">
    <property type="entry name" value="HTH_GNTR"/>
    <property type="match status" value="1"/>
</dbReference>
<proteinExistence type="predicted"/>
<evidence type="ECO:0000259" key="4">
    <source>
        <dbReference type="PROSITE" id="PS50949"/>
    </source>
</evidence>
<dbReference type="EMBL" id="BSFF01000003">
    <property type="protein sequence ID" value="GLK56802.1"/>
    <property type="molecule type" value="Genomic_DNA"/>
</dbReference>
<dbReference type="SMART" id="SM00345">
    <property type="entry name" value="HTH_GNTR"/>
    <property type="match status" value="1"/>
</dbReference>
<dbReference type="CDD" id="cd07377">
    <property type="entry name" value="WHTH_GntR"/>
    <property type="match status" value="1"/>
</dbReference>
<dbReference type="RefSeq" id="WP_204950970.1">
    <property type="nucleotide sequence ID" value="NZ_BSFF01000003.1"/>
</dbReference>
<evidence type="ECO:0000313" key="7">
    <source>
        <dbReference type="Proteomes" id="UP000758856"/>
    </source>
</evidence>
<dbReference type="AlphaFoldDB" id="A0A9W6MT21"/>
<dbReference type="InterPro" id="IPR000524">
    <property type="entry name" value="Tscrpt_reg_HTH_GntR"/>
</dbReference>
<keyword evidence="3" id="KW-0804">Transcription</keyword>
<dbReference type="SUPFAM" id="SSF46785">
    <property type="entry name" value="Winged helix' DNA-binding domain"/>
    <property type="match status" value="1"/>
</dbReference>
<dbReference type="EMBL" id="JAFBCY010000003">
    <property type="protein sequence ID" value="MBM7852595.1"/>
    <property type="molecule type" value="Genomic_DNA"/>
</dbReference>
<dbReference type="PANTHER" id="PTHR43537:SF6">
    <property type="entry name" value="HTH-TYPE TRANSCRIPTIONAL REPRESSOR RSPR"/>
    <property type="match status" value="1"/>
</dbReference>
<reference evidence="5" key="1">
    <citation type="journal article" date="2014" name="Int. J. Syst. Evol. Microbiol.">
        <title>Complete genome sequence of Corynebacterium casei LMG S-19264T (=DSM 44701T), isolated from a smear-ripened cheese.</title>
        <authorList>
            <consortium name="US DOE Joint Genome Institute (JGI-PGF)"/>
            <person name="Walter F."/>
            <person name="Albersmeier A."/>
            <person name="Kalinowski J."/>
            <person name="Ruckert C."/>
        </authorList>
    </citation>
    <scope>NUCLEOTIDE SEQUENCE</scope>
    <source>
        <strain evidence="5">VKM B-1606</strain>
    </source>
</reference>
<keyword evidence="2 6" id="KW-0238">DNA-binding</keyword>
<dbReference type="InterPro" id="IPR036390">
    <property type="entry name" value="WH_DNA-bd_sf"/>
</dbReference>
<evidence type="ECO:0000256" key="2">
    <source>
        <dbReference type="ARBA" id="ARBA00023125"/>
    </source>
</evidence>
<evidence type="ECO:0000256" key="1">
    <source>
        <dbReference type="ARBA" id="ARBA00023015"/>
    </source>
</evidence>
<reference evidence="6 7" key="2">
    <citation type="submission" date="2021-01" db="EMBL/GenBank/DDBJ databases">
        <title>Genomic Encyclopedia of Type Strains, Phase IV (KMG-IV): sequencing the most valuable type-strain genomes for metagenomic binning, comparative biology and taxonomic classification.</title>
        <authorList>
            <person name="Goeker M."/>
        </authorList>
    </citation>
    <scope>NUCLEOTIDE SEQUENCE [LARGE SCALE GENOMIC DNA]</scope>
    <source>
        <strain evidence="6 7">DSM 6130</strain>
    </source>
</reference>
<comment type="caution">
    <text evidence="5">The sequence shown here is derived from an EMBL/GenBank/DDBJ whole genome shotgun (WGS) entry which is preliminary data.</text>
</comment>
<dbReference type="InterPro" id="IPR036388">
    <property type="entry name" value="WH-like_DNA-bd_sf"/>
</dbReference>
<dbReference type="Gene3D" id="1.10.10.10">
    <property type="entry name" value="Winged helix-like DNA-binding domain superfamily/Winged helix DNA-binding domain"/>
    <property type="match status" value="1"/>
</dbReference>
<dbReference type="SUPFAM" id="SSF48008">
    <property type="entry name" value="GntR ligand-binding domain-like"/>
    <property type="match status" value="1"/>
</dbReference>
<name>A0A9W6MT21_9HYPH</name>
<dbReference type="Pfam" id="PF07729">
    <property type="entry name" value="FCD"/>
    <property type="match status" value="1"/>
</dbReference>
<keyword evidence="7" id="KW-1185">Reference proteome</keyword>
<dbReference type="Pfam" id="PF00392">
    <property type="entry name" value="GntR"/>
    <property type="match status" value="1"/>
</dbReference>
<dbReference type="InterPro" id="IPR011711">
    <property type="entry name" value="GntR_C"/>
</dbReference>
<evidence type="ECO:0000313" key="8">
    <source>
        <dbReference type="Proteomes" id="UP001143400"/>
    </source>
</evidence>
<dbReference type="GO" id="GO:0003677">
    <property type="term" value="F:DNA binding"/>
    <property type="evidence" value="ECO:0007669"/>
    <property type="project" value="UniProtKB-KW"/>
</dbReference>
<dbReference type="SMART" id="SM00895">
    <property type="entry name" value="FCD"/>
    <property type="match status" value="1"/>
</dbReference>
<accession>A0A9W6MT21</accession>
<evidence type="ECO:0000256" key="3">
    <source>
        <dbReference type="ARBA" id="ARBA00023163"/>
    </source>
</evidence>
<evidence type="ECO:0000313" key="6">
    <source>
        <dbReference type="EMBL" id="MBM7852595.1"/>
    </source>
</evidence>
<evidence type="ECO:0000313" key="5">
    <source>
        <dbReference type="EMBL" id="GLK56802.1"/>
    </source>
</evidence>
<organism evidence="5 8">
    <name type="scientific">Methylopila capsulata</name>
    <dbReference type="NCBI Taxonomy" id="61654"/>
    <lineage>
        <taxon>Bacteria</taxon>
        <taxon>Pseudomonadati</taxon>
        <taxon>Pseudomonadota</taxon>
        <taxon>Alphaproteobacteria</taxon>
        <taxon>Hyphomicrobiales</taxon>
        <taxon>Methylopilaceae</taxon>
        <taxon>Methylopila</taxon>
    </lineage>
</organism>
<dbReference type="Proteomes" id="UP001143400">
    <property type="component" value="Unassembled WGS sequence"/>
</dbReference>
<dbReference type="Proteomes" id="UP000758856">
    <property type="component" value="Unassembled WGS sequence"/>
</dbReference>
<protein>
    <submittedName>
        <fullName evidence="5 6">GntR family transcriptional regulator</fullName>
    </submittedName>
</protein>
<dbReference type="GO" id="GO:0003700">
    <property type="term" value="F:DNA-binding transcription factor activity"/>
    <property type="evidence" value="ECO:0007669"/>
    <property type="project" value="InterPro"/>
</dbReference>
<sequence>MNALGFAFDDAVPVTRQLTRALRSAIVTMRLRPGEMISEQEIATRYGVSRSPVREAFIRLGDAGLLRIRPQRGTLVVKISRMAVENARFVREAIECAVVREAAQRVDREARALLKASLKRQGSAVAAGDGAALFALDEDFHRLLADIAGRTAAWDVLEDVKAQMDRVRFIDMAEAVPMAIVAAHHTAIAEAVIAADPDAAESAMRAHLTLILESMPRLAAAHAELFEP</sequence>
<dbReference type="Gene3D" id="1.20.120.530">
    <property type="entry name" value="GntR ligand-binding domain-like"/>
    <property type="match status" value="1"/>
</dbReference>
<dbReference type="PRINTS" id="PR00035">
    <property type="entry name" value="HTHGNTR"/>
</dbReference>
<reference evidence="5" key="3">
    <citation type="submission" date="2023-01" db="EMBL/GenBank/DDBJ databases">
        <authorList>
            <person name="Sun Q."/>
            <person name="Evtushenko L."/>
        </authorList>
    </citation>
    <scope>NUCLEOTIDE SEQUENCE</scope>
    <source>
        <strain evidence="5">VKM B-1606</strain>
    </source>
</reference>
<keyword evidence="1" id="KW-0805">Transcription regulation</keyword>
<dbReference type="InterPro" id="IPR008920">
    <property type="entry name" value="TF_FadR/GntR_C"/>
</dbReference>
<feature type="domain" description="HTH gntR-type" evidence="4">
    <location>
        <begin position="12"/>
        <end position="79"/>
    </location>
</feature>